<dbReference type="InterPro" id="IPR035412">
    <property type="entry name" value="Terminase_L_N"/>
</dbReference>
<feature type="domain" description="Phage terminase large subunit N-terminal" evidence="2">
    <location>
        <begin position="25"/>
        <end position="170"/>
    </location>
</feature>
<dbReference type="Proteomes" id="UP000033393">
    <property type="component" value="Unassembled WGS sequence"/>
</dbReference>
<dbReference type="PATRIC" id="fig|68170.10.peg.7751"/>
<dbReference type="Gene3D" id="3.40.50.300">
    <property type="entry name" value="P-loop containing nucleotide triphosphate hydrolases"/>
    <property type="match status" value="1"/>
</dbReference>
<organism evidence="3 4">
    <name type="scientific">Lentzea aerocolonigenes</name>
    <name type="common">Lechevalieria aerocolonigenes</name>
    <name type="synonym">Saccharothrix aerocolonigenes</name>
    <dbReference type="NCBI Taxonomy" id="68170"/>
    <lineage>
        <taxon>Bacteria</taxon>
        <taxon>Bacillati</taxon>
        <taxon>Actinomycetota</taxon>
        <taxon>Actinomycetes</taxon>
        <taxon>Pseudonocardiales</taxon>
        <taxon>Pseudonocardiaceae</taxon>
        <taxon>Lentzea</taxon>
    </lineage>
</organism>
<protein>
    <recommendedName>
        <fullName evidence="2">Phage terminase large subunit N-terminal domain-containing protein</fullName>
    </recommendedName>
</protein>
<gene>
    <name evidence="3" type="ORF">UK23_29575</name>
</gene>
<dbReference type="Gene3D" id="3.30.420.280">
    <property type="match status" value="1"/>
</dbReference>
<dbReference type="PANTHER" id="PTHR39184">
    <property type="match status" value="1"/>
</dbReference>
<dbReference type="PANTHER" id="PTHR39184:SF1">
    <property type="entry name" value="PBSX PHAGE TERMINASE LARGE SUBUNIT"/>
    <property type="match status" value="1"/>
</dbReference>
<evidence type="ECO:0000313" key="4">
    <source>
        <dbReference type="Proteomes" id="UP000033393"/>
    </source>
</evidence>
<feature type="region of interest" description="Disordered" evidence="1">
    <location>
        <begin position="412"/>
        <end position="433"/>
    </location>
</feature>
<proteinExistence type="predicted"/>
<accession>A0A0F0GSJ8</accession>
<evidence type="ECO:0000259" key="2">
    <source>
        <dbReference type="Pfam" id="PF04466"/>
    </source>
</evidence>
<sequence length="460" mass="52775">MVTVEHELRGAARELMRTRDSEVLMSGPAGTGKSRSCMIKLHTAAMKHPGMSGLAVRKTARSLASSFTEEWEDLTKAELESGALKFFGGSQRKPAQYQYENGSTITLGGLDDPIKIMSTQRDMAYVQESTELTEDDWQSLVTRMRGKVMPYRQIIADCNPNHPKHFLKQRANEGKIKLLISVHEDNPRFFHPDGAMTADGMDYMPKLDSLTGVRYLRLRKGLWVAAEGSIYDGWDESHHLIDRFDIPDDWPRYWVVDFGWSHPFVCQWWAEDPDGRLFLYRELFMTGRLVEDHAKDILRQVTKATVRDDLLDRDELGPLDDIDKGYRTWTEPEPFEVITDHDAEGRATLEKYLGISTTPADKAVLEGIERVQARMKRQRDGKARIFLMRDSLVERDRELAEKKLPTCTAEEIPGYRWNPKDGPDKKERPVKEQDDGCDCMRYMVAHKDLGSADLNFLGWV</sequence>
<keyword evidence="4" id="KW-1185">Reference proteome</keyword>
<dbReference type="InterPro" id="IPR027417">
    <property type="entry name" value="P-loop_NTPase"/>
</dbReference>
<evidence type="ECO:0000313" key="3">
    <source>
        <dbReference type="EMBL" id="KJK44398.1"/>
    </source>
</evidence>
<dbReference type="InterPro" id="IPR052380">
    <property type="entry name" value="Viral_DNA_packaging_terminase"/>
</dbReference>
<dbReference type="AlphaFoldDB" id="A0A0F0GSJ8"/>
<dbReference type="EMBL" id="JYJG01000248">
    <property type="protein sequence ID" value="KJK44398.1"/>
    <property type="molecule type" value="Genomic_DNA"/>
</dbReference>
<evidence type="ECO:0000256" key="1">
    <source>
        <dbReference type="SAM" id="MobiDB-lite"/>
    </source>
</evidence>
<reference evidence="3 4" key="1">
    <citation type="submission" date="2015-02" db="EMBL/GenBank/DDBJ databases">
        <authorList>
            <person name="Ju K.-S."/>
            <person name="Doroghazi J.R."/>
            <person name="Metcalf W."/>
        </authorList>
    </citation>
    <scope>NUCLEOTIDE SEQUENCE [LARGE SCALE GENOMIC DNA]</scope>
    <source>
        <strain evidence="3 4">NRRL B-16140</strain>
    </source>
</reference>
<comment type="caution">
    <text evidence="3">The sequence shown here is derived from an EMBL/GenBank/DDBJ whole genome shotgun (WGS) entry which is preliminary data.</text>
</comment>
<name>A0A0F0GSJ8_LENAE</name>
<dbReference type="Pfam" id="PF04466">
    <property type="entry name" value="Terminase_3"/>
    <property type="match status" value="1"/>
</dbReference>
<dbReference type="STRING" id="68170.GCA_000974445_01077"/>
<feature type="compositionally biased region" description="Basic and acidic residues" evidence="1">
    <location>
        <begin position="418"/>
        <end position="433"/>
    </location>
</feature>